<comment type="function">
    <text evidence="8 9 10">RuBisCO catalyzes two reactions: the carboxylation of D-ribulose 1,5-bisphosphate, the primary event in carbon dioxide fixation, as well as the oxidative fragmentation of the pentose substrate. Both reactions occur simultaneously and in competition at the same active site. Although the small subunit is not catalytic it is essential for maximal activity.</text>
</comment>
<evidence type="ECO:0000256" key="4">
    <source>
        <dbReference type="ARBA" id="ARBA00022640"/>
    </source>
</evidence>
<comment type="similarity">
    <text evidence="9 10">Belongs to the RuBisCO small chain family.</text>
</comment>
<dbReference type="HAMAP" id="MF_00859">
    <property type="entry name" value="RuBisCO_S_bact"/>
    <property type="match status" value="1"/>
</dbReference>
<organism evidence="12 13">
    <name type="scientific">Symbiochloris irregularis</name>
    <dbReference type="NCBI Taxonomy" id="706552"/>
    <lineage>
        <taxon>Eukaryota</taxon>
        <taxon>Viridiplantae</taxon>
        <taxon>Chlorophyta</taxon>
        <taxon>core chlorophytes</taxon>
        <taxon>Trebouxiophyceae</taxon>
        <taxon>Trebouxiales</taxon>
        <taxon>Trebouxiaceae</taxon>
        <taxon>Symbiochloris</taxon>
    </lineage>
</organism>
<dbReference type="AlphaFoldDB" id="A0AAW1NRK4"/>
<dbReference type="CDD" id="cd03527">
    <property type="entry name" value="RuBisCO_small"/>
    <property type="match status" value="1"/>
</dbReference>
<gene>
    <name evidence="9" type="primary">RBCS</name>
    <name evidence="12" type="ORF">WJX73_008947</name>
</gene>
<dbReference type="InterPro" id="IPR024681">
    <property type="entry name" value="RuBisCO_ssu"/>
</dbReference>
<keyword evidence="13" id="KW-1185">Reference proteome</keyword>
<keyword evidence="3 9" id="KW-0113">Calvin cycle</keyword>
<name>A0AAW1NRK4_9CHLO</name>
<evidence type="ECO:0000259" key="11">
    <source>
        <dbReference type="SMART" id="SM00961"/>
    </source>
</evidence>
<dbReference type="GO" id="GO:0009853">
    <property type="term" value="P:photorespiration"/>
    <property type="evidence" value="ECO:0007669"/>
    <property type="project" value="UniProtKB-UniRule"/>
</dbReference>
<comment type="subunit">
    <text evidence="7 9 10">Heterohexadecamer of 8 large and 8 small subunits.</text>
</comment>
<evidence type="ECO:0000256" key="5">
    <source>
        <dbReference type="ARBA" id="ARBA00023238"/>
    </source>
</evidence>
<evidence type="ECO:0000256" key="3">
    <source>
        <dbReference type="ARBA" id="ARBA00022567"/>
    </source>
</evidence>
<accession>A0AAW1NRK4</accession>
<evidence type="ECO:0000256" key="6">
    <source>
        <dbReference type="ARBA" id="ARBA00023300"/>
    </source>
</evidence>
<proteinExistence type="inferred from homology"/>
<comment type="miscellaneous">
    <text evidence="9">The basic functional RuBisCO is composed of a large chain homodimer in a 'head-to-tail' conformation. In form I RuBisCO this homodimer is arranged in a barrel-like tetramer with the small subunits forming a tetrameric 'cap' on each end of the 'barrel'.</text>
</comment>
<dbReference type="PANTHER" id="PTHR31262:SF0">
    <property type="entry name" value="RIBULOSE BISPHOSPHATE CARBOXYLASE SMALL SUBUNIT, CHLOROPLASTIC 1"/>
    <property type="match status" value="1"/>
</dbReference>
<dbReference type="Gene3D" id="3.30.190.10">
    <property type="entry name" value="Ribulose bisphosphate carboxylase, small subunit"/>
    <property type="match status" value="1"/>
</dbReference>
<feature type="domain" description="Ribulose bisphosphate carboxylase small subunit" evidence="11">
    <location>
        <begin position="59"/>
        <end position="174"/>
    </location>
</feature>
<comment type="subcellular location">
    <subcellularLocation>
        <location evidence="9">Plastid</location>
        <location evidence="9">Chloroplast</location>
    </subcellularLocation>
</comment>
<evidence type="ECO:0000256" key="9">
    <source>
        <dbReference type="HAMAP-Rule" id="MF_00860"/>
    </source>
</evidence>
<keyword evidence="2 9" id="KW-0602">Photosynthesis</keyword>
<dbReference type="InterPro" id="IPR036385">
    <property type="entry name" value="RuBisCO_ssu_sf"/>
</dbReference>
<evidence type="ECO:0000313" key="13">
    <source>
        <dbReference type="Proteomes" id="UP001465755"/>
    </source>
</evidence>
<dbReference type="GO" id="GO:0009507">
    <property type="term" value="C:chloroplast"/>
    <property type="evidence" value="ECO:0007669"/>
    <property type="project" value="UniProtKB-SubCell"/>
</dbReference>
<dbReference type="PRINTS" id="PR00152">
    <property type="entry name" value="RUBISCOSMALL"/>
</dbReference>
<dbReference type="Proteomes" id="UP001465755">
    <property type="component" value="Unassembled WGS sequence"/>
</dbReference>
<evidence type="ECO:0000256" key="1">
    <source>
        <dbReference type="ARBA" id="ARBA00022528"/>
    </source>
</evidence>
<protein>
    <recommendedName>
        <fullName evidence="9">Ribulose bisphosphate carboxylase small subunit, chloroplastic</fullName>
        <shortName evidence="9">RuBisCO small subunit</shortName>
    </recommendedName>
</protein>
<evidence type="ECO:0000256" key="2">
    <source>
        <dbReference type="ARBA" id="ARBA00022531"/>
    </source>
</evidence>
<keyword evidence="4 9" id="KW-0934">Plastid</keyword>
<dbReference type="EMBL" id="JALJOQ010000132">
    <property type="protein sequence ID" value="KAK9794967.1"/>
    <property type="molecule type" value="Genomic_DNA"/>
</dbReference>
<dbReference type="InterPro" id="IPR000894">
    <property type="entry name" value="RuBisCO_ssu_dom"/>
</dbReference>
<evidence type="ECO:0000256" key="10">
    <source>
        <dbReference type="RuleBase" id="RU003627"/>
    </source>
</evidence>
<reference evidence="12 13" key="1">
    <citation type="journal article" date="2024" name="Nat. Commun.">
        <title>Phylogenomics reveals the evolutionary origins of lichenization in chlorophyte algae.</title>
        <authorList>
            <person name="Puginier C."/>
            <person name="Libourel C."/>
            <person name="Otte J."/>
            <person name="Skaloud P."/>
            <person name="Haon M."/>
            <person name="Grisel S."/>
            <person name="Petersen M."/>
            <person name="Berrin J.G."/>
            <person name="Delaux P.M."/>
            <person name="Dal Grande F."/>
            <person name="Keller J."/>
        </authorList>
    </citation>
    <scope>NUCLEOTIDE SEQUENCE [LARGE SCALE GENOMIC DNA]</scope>
    <source>
        <strain evidence="12 13">SAG 2036</strain>
    </source>
</reference>
<sequence length="191" mass="21537">MAAQLCFNQVALPRAATKTQNVTGLRPVAVPQAKPVKSFVSNGSKTRAMLVWQPVNNKYFETLSYLPPLSKEDIAKQVDYITRNGWTPCLEFSDPEHAYVSNENCVRLGNVSANYVDNRYWTMFKLPMFGCTDSQQVLNEIDECTKSFPNAYIRIVAFDAVRQVQISMLLVHRPPNAGEYRPVEERSVGGL</sequence>
<dbReference type="SMART" id="SM00961">
    <property type="entry name" value="RuBisCO_small"/>
    <property type="match status" value="1"/>
</dbReference>
<dbReference type="GO" id="GO:0016984">
    <property type="term" value="F:ribulose-bisphosphate carboxylase activity"/>
    <property type="evidence" value="ECO:0007669"/>
    <property type="project" value="UniProtKB-UniRule"/>
</dbReference>
<dbReference type="SUPFAM" id="SSF55239">
    <property type="entry name" value="RuBisCO, small subunit"/>
    <property type="match status" value="1"/>
</dbReference>
<keyword evidence="5 9" id="KW-0601">Photorespiration</keyword>
<evidence type="ECO:0000256" key="7">
    <source>
        <dbReference type="ARBA" id="ARBA00038826"/>
    </source>
</evidence>
<keyword evidence="6 9" id="KW-0120">Carbon dioxide fixation</keyword>
<dbReference type="GO" id="GO:0019253">
    <property type="term" value="P:reductive pentose-phosphate cycle"/>
    <property type="evidence" value="ECO:0007669"/>
    <property type="project" value="UniProtKB-UniRule"/>
</dbReference>
<evidence type="ECO:0000313" key="12">
    <source>
        <dbReference type="EMBL" id="KAK9794967.1"/>
    </source>
</evidence>
<dbReference type="FunFam" id="3.30.190.10:FF:000001">
    <property type="entry name" value="Ribulose bisphosphate carboxylase small chain, chloroplastic"/>
    <property type="match status" value="1"/>
</dbReference>
<comment type="caution">
    <text evidence="12">The sequence shown here is derived from an EMBL/GenBank/DDBJ whole genome shotgun (WGS) entry which is preliminary data.</text>
</comment>
<keyword evidence="1 9" id="KW-0150">Chloroplast</keyword>
<dbReference type="Pfam" id="PF00101">
    <property type="entry name" value="RuBisCO_small"/>
    <property type="match status" value="1"/>
</dbReference>
<dbReference type="PANTHER" id="PTHR31262">
    <property type="entry name" value="RIBULOSE BISPHOSPHATE CARBOXYLASE SMALL CHAIN 1, CHLOROPLASTIC"/>
    <property type="match status" value="1"/>
</dbReference>
<evidence type="ECO:0000256" key="8">
    <source>
        <dbReference type="ARBA" id="ARBA00055447"/>
    </source>
</evidence>